<evidence type="ECO:0008006" key="4">
    <source>
        <dbReference type="Google" id="ProtNLM"/>
    </source>
</evidence>
<keyword evidence="1" id="KW-0812">Transmembrane</keyword>
<dbReference type="RefSeq" id="XP_070922836.1">
    <property type="nucleotide sequence ID" value="XM_071066735.1"/>
</dbReference>
<dbReference type="EMBL" id="BAAFSV010000006">
    <property type="protein sequence ID" value="GAB1321106.1"/>
    <property type="molecule type" value="Genomic_DNA"/>
</dbReference>
<keyword evidence="1" id="KW-0472">Membrane</keyword>
<sequence length="514" mass="55988">MVDCGPRKAFWVPVLVVVLVLAIVPAVVLRARAPSSQKPIVQWMDTTTDRGDRLPDFSFCGYRASEQPPPNGTQPAVRLDAKKGDQTRRIQDALDETAVAGGGVVALGEGDFIVSAKGLTIPSGVILRGAGVGLTQLKLSELGRRPAISFGNGTEIESVLPFHTTNIIDQYVPIGSSQVTVNDTISLHHGDRVFVQRQVTEQWVRANGMADLFRNGDRQTWLEVDTVVRQPREIKRIDGNNVTLDVPLTDALDTTQNYTSPVLVAFRPPLTSSEMGLEHLSLKLSPTCSGVSLNTHCDNPAISFSPWTTNSWARNLEIAGFNFFITVEYNASRITLSDIVMTRDADATTHDNTDRGLPADVLIEGTQVLIQDCAQRGLKTARSFAVMTGSLVPGPNAVLRHRTESDDQMIVPHQRWAHGLLVEDTNVTVRLFNRETNGTGHGWAINAGVGWNLKGTVIVQSPPLGVNWCVGCSGLVDERSNGSFVEQGQEVLPTSLFETQLKDRTGRLLSDTSR</sequence>
<feature type="transmembrane region" description="Helical" evidence="1">
    <location>
        <begin position="9"/>
        <end position="29"/>
    </location>
</feature>
<evidence type="ECO:0000313" key="3">
    <source>
        <dbReference type="Proteomes" id="UP001628179"/>
    </source>
</evidence>
<comment type="caution">
    <text evidence="2">The sequence shown here is derived from an EMBL/GenBank/DDBJ whole genome shotgun (WGS) entry which is preliminary data.</text>
</comment>
<dbReference type="InterPro" id="IPR012334">
    <property type="entry name" value="Pectin_lyas_fold"/>
</dbReference>
<evidence type="ECO:0000256" key="1">
    <source>
        <dbReference type="SAM" id="Phobius"/>
    </source>
</evidence>
<protein>
    <recommendedName>
        <fullName evidence="4">Pectate lyase superfamily protein domain-containing protein</fullName>
    </recommendedName>
</protein>
<name>A0ABQ0GTP3_9PEZI</name>
<keyword evidence="3" id="KW-1185">Reference proteome</keyword>
<proteinExistence type="predicted"/>
<dbReference type="Proteomes" id="UP001628179">
    <property type="component" value="Unassembled WGS sequence"/>
</dbReference>
<dbReference type="GeneID" id="98182058"/>
<evidence type="ECO:0000313" key="2">
    <source>
        <dbReference type="EMBL" id="GAB1321106.1"/>
    </source>
</evidence>
<keyword evidence="1" id="KW-1133">Transmembrane helix</keyword>
<accession>A0ABQ0GTP3</accession>
<reference evidence="2 3" key="1">
    <citation type="submission" date="2024-09" db="EMBL/GenBank/DDBJ databases">
        <title>Itraconazole resistance in Madurella fahalii resulting from another homologue of gene encoding cytochrome P450 14-alpha sterol demethylase (CYP51).</title>
        <authorList>
            <person name="Yoshioka I."/>
            <person name="Fahal A.H."/>
            <person name="Kaneko S."/>
            <person name="Yaguchi T."/>
        </authorList>
    </citation>
    <scope>NUCLEOTIDE SEQUENCE [LARGE SCALE GENOMIC DNA]</scope>
    <source>
        <strain evidence="2 3">IFM 68171</strain>
    </source>
</reference>
<gene>
    <name evidence="2" type="ORF">MFIFM68171_11316</name>
</gene>
<dbReference type="SUPFAM" id="SSF51126">
    <property type="entry name" value="Pectin lyase-like"/>
    <property type="match status" value="1"/>
</dbReference>
<dbReference type="InterPro" id="IPR011050">
    <property type="entry name" value="Pectin_lyase_fold/virulence"/>
</dbReference>
<organism evidence="2 3">
    <name type="scientific">Madurella fahalii</name>
    <dbReference type="NCBI Taxonomy" id="1157608"/>
    <lineage>
        <taxon>Eukaryota</taxon>
        <taxon>Fungi</taxon>
        <taxon>Dikarya</taxon>
        <taxon>Ascomycota</taxon>
        <taxon>Pezizomycotina</taxon>
        <taxon>Sordariomycetes</taxon>
        <taxon>Sordariomycetidae</taxon>
        <taxon>Sordariales</taxon>
        <taxon>Sordariales incertae sedis</taxon>
        <taxon>Madurella</taxon>
    </lineage>
</organism>
<dbReference type="Gene3D" id="2.160.20.10">
    <property type="entry name" value="Single-stranded right-handed beta-helix, Pectin lyase-like"/>
    <property type="match status" value="1"/>
</dbReference>